<evidence type="ECO:0000313" key="2">
    <source>
        <dbReference type="Proteomes" id="UP000006813"/>
    </source>
</evidence>
<name>G5AN89_HETGA</name>
<dbReference type="Proteomes" id="UP000006813">
    <property type="component" value="Unassembled WGS sequence"/>
</dbReference>
<gene>
    <name evidence="1" type="ORF">GW7_06277</name>
</gene>
<dbReference type="GO" id="GO:0005737">
    <property type="term" value="C:cytoplasm"/>
    <property type="evidence" value="ECO:0007669"/>
    <property type="project" value="TreeGrafter"/>
</dbReference>
<dbReference type="InParanoid" id="G5AN89"/>
<dbReference type="GO" id="GO:0008584">
    <property type="term" value="P:male gonad development"/>
    <property type="evidence" value="ECO:0007669"/>
    <property type="project" value="TreeGrafter"/>
</dbReference>
<evidence type="ECO:0000313" key="1">
    <source>
        <dbReference type="EMBL" id="EHA98499.1"/>
    </source>
</evidence>
<dbReference type="PANTHER" id="PTHR31387">
    <property type="entry name" value="TESTIS-EXPRESSED PROTEIN 19"/>
    <property type="match status" value="1"/>
</dbReference>
<organism evidence="1 2">
    <name type="scientific">Heterocephalus glaber</name>
    <name type="common">Naked mole rat</name>
    <dbReference type="NCBI Taxonomy" id="10181"/>
    <lineage>
        <taxon>Eukaryota</taxon>
        <taxon>Metazoa</taxon>
        <taxon>Chordata</taxon>
        <taxon>Craniata</taxon>
        <taxon>Vertebrata</taxon>
        <taxon>Euteleostomi</taxon>
        <taxon>Mammalia</taxon>
        <taxon>Eutheria</taxon>
        <taxon>Euarchontoglires</taxon>
        <taxon>Glires</taxon>
        <taxon>Rodentia</taxon>
        <taxon>Hystricomorpha</taxon>
        <taxon>Bathyergidae</taxon>
        <taxon>Heterocephalus</taxon>
    </lineage>
</organism>
<dbReference type="GO" id="GO:0007283">
    <property type="term" value="P:spermatogenesis"/>
    <property type="evidence" value="ECO:0007669"/>
    <property type="project" value="TreeGrafter"/>
</dbReference>
<proteinExistence type="predicted"/>
<accession>G5AN89</accession>
<sequence length="180" mass="20420">MKIFSVLHIVKDLSPEDRHSGIEEEYLDDPMVPTEVKPQSAVPLGLVPEHADWTQAPPWKFDRLPAPNHWLSPPFPKPVFPRVTLSPVEPMVLELGTMWPVEPAEAEAWSLDLQVFCVVGYQDATIYLRKMTPTQALRSLGQRGRVLLEPAEVWVLKLQEAAELHGLLWCQLSILEKTTQ</sequence>
<dbReference type="InterPro" id="IPR029093">
    <property type="entry name" value="TEX19"/>
</dbReference>
<dbReference type="GO" id="GO:0005634">
    <property type="term" value="C:nucleus"/>
    <property type="evidence" value="ECO:0007669"/>
    <property type="project" value="TreeGrafter"/>
</dbReference>
<dbReference type="Pfam" id="PF15553">
    <property type="entry name" value="TEX19"/>
    <property type="match status" value="1"/>
</dbReference>
<reference evidence="1 2" key="1">
    <citation type="journal article" date="2011" name="Nature">
        <title>Genome sequencing reveals insights into physiology and longevity of the naked mole rat.</title>
        <authorList>
            <person name="Kim E.B."/>
            <person name="Fang X."/>
            <person name="Fushan A.A."/>
            <person name="Huang Z."/>
            <person name="Lobanov A.V."/>
            <person name="Han L."/>
            <person name="Marino S.M."/>
            <person name="Sun X."/>
            <person name="Turanov A.A."/>
            <person name="Yang P."/>
            <person name="Yim S.H."/>
            <person name="Zhao X."/>
            <person name="Kasaikina M.V."/>
            <person name="Stoletzki N."/>
            <person name="Peng C."/>
            <person name="Polak P."/>
            <person name="Xiong Z."/>
            <person name="Kiezun A."/>
            <person name="Zhu Y."/>
            <person name="Chen Y."/>
            <person name="Kryukov G.V."/>
            <person name="Zhang Q."/>
            <person name="Peshkin L."/>
            <person name="Yang L."/>
            <person name="Bronson R.T."/>
            <person name="Buffenstein R."/>
            <person name="Wang B."/>
            <person name="Han C."/>
            <person name="Li Q."/>
            <person name="Chen L."/>
            <person name="Zhao W."/>
            <person name="Sunyaev S.R."/>
            <person name="Park T.J."/>
            <person name="Zhang G."/>
            <person name="Wang J."/>
            <person name="Gladyshev V.N."/>
        </authorList>
    </citation>
    <scope>NUCLEOTIDE SEQUENCE [LARGE SCALE GENOMIC DNA]</scope>
</reference>
<dbReference type="AlphaFoldDB" id="G5AN89"/>
<dbReference type="EMBL" id="JH166126">
    <property type="protein sequence ID" value="EHA98499.1"/>
    <property type="molecule type" value="Genomic_DNA"/>
</dbReference>
<protein>
    <submittedName>
        <fullName evidence="1">Testis-expressed protein 19B</fullName>
    </submittedName>
</protein>
<dbReference type="GO" id="GO:0001890">
    <property type="term" value="P:placenta development"/>
    <property type="evidence" value="ECO:0007669"/>
    <property type="project" value="TreeGrafter"/>
</dbReference>
<dbReference type="PANTHER" id="PTHR31387:SF0">
    <property type="entry name" value="TESTIS-EXPRESSED PROTEIN 19"/>
    <property type="match status" value="1"/>
</dbReference>